<feature type="compositionally biased region" description="Basic and acidic residues" evidence="1">
    <location>
        <begin position="34"/>
        <end position="61"/>
    </location>
</feature>
<feature type="compositionally biased region" description="Low complexity" evidence="1">
    <location>
        <begin position="613"/>
        <end position="635"/>
    </location>
</feature>
<dbReference type="Gene3D" id="2.170.130.20">
    <property type="entry name" value="LCCL-like domain"/>
    <property type="match status" value="1"/>
</dbReference>
<evidence type="ECO:0008006" key="4">
    <source>
        <dbReference type="Google" id="ProtNLM"/>
    </source>
</evidence>
<sequence length="664" mass="73078">MYARREELRPGIEYNPERPIVVKHEEERLMFERERQEREMELRERERREMEFRERERRERTISGGDPGRPHAMQQPEYGPPVMQRREGPPPPQYGRPPDAREQAHWQRVPHNSHPSLYGSPRHRPMEEPGHLMTHQQNLLRVQDMNRKGRVSPLPQAVQGAQPQIPGPPGEAGIKSEFGRMFSGIGSGVMSLGVSSPVASGAQLPFTGSGLGRRDDLDHTSQDMISDVKGGRDSNSRPKRRKPKDDEAKGDEETTGRSTPSAVIIPPKPKHTVLNKTVLDSIAGKPREHLGDFIYELGLKPARVQDPRTSRPPRHSYQSTPKPLPMDLIKGKEGSTLMIKVGKQHLTRAARGEITTRRAVWGTDVYTDDSDVLAACIHGGWIRGEWPEDVDVDLLGLDEGVGADVKEAKGGKKGRSKEASPPQKRDTDFLDAPPKTGPVQVPEGQDMHVMVMVMPKLEKYTSTVRFGIKSREWGGKLGRDGQRSSHDGLSFMIQSIRFVTNGAGPQSRLRGRGRRERMRKAMQEVEISRVFEVRVPNTGSGVVPLGSKKRAPGSDGDKENRSGDSAERGSENQAATPQQPRNRGKEDEAERPAASGGQADRGDQHSRDDDSGVGDVSGVNDDASASLAANAAPAPTTIPMPTPALVLTAAMPTVASRLTPPADS</sequence>
<name>A0A423V9V6_CYTCH</name>
<gene>
    <name evidence="2" type="ORF">VSDG_09639</name>
</gene>
<dbReference type="AlphaFoldDB" id="A0A423V9V6"/>
<reference evidence="2 3" key="1">
    <citation type="submission" date="2015-09" db="EMBL/GenBank/DDBJ databases">
        <title>Host preference determinants of Valsa canker pathogens revealed by comparative genomics.</title>
        <authorList>
            <person name="Yin Z."/>
            <person name="Huang L."/>
        </authorList>
    </citation>
    <scope>NUCLEOTIDE SEQUENCE [LARGE SCALE GENOMIC DNA]</scope>
    <source>
        <strain evidence="2 3">YSFL</strain>
    </source>
</reference>
<feature type="compositionally biased region" description="Polar residues" evidence="1">
    <location>
        <begin position="571"/>
        <end position="581"/>
    </location>
</feature>
<organism evidence="2 3">
    <name type="scientific">Cytospora chrysosperma</name>
    <name type="common">Cytospora canker fungus</name>
    <name type="synonym">Sphaeria chrysosperma</name>
    <dbReference type="NCBI Taxonomy" id="252740"/>
    <lineage>
        <taxon>Eukaryota</taxon>
        <taxon>Fungi</taxon>
        <taxon>Dikarya</taxon>
        <taxon>Ascomycota</taxon>
        <taxon>Pezizomycotina</taxon>
        <taxon>Sordariomycetes</taxon>
        <taxon>Sordariomycetidae</taxon>
        <taxon>Diaporthales</taxon>
        <taxon>Cytosporaceae</taxon>
        <taxon>Cytospora</taxon>
    </lineage>
</organism>
<dbReference type="STRING" id="252740.A0A423V9V6"/>
<feature type="region of interest" description="Disordered" evidence="1">
    <location>
        <begin position="34"/>
        <end position="120"/>
    </location>
</feature>
<dbReference type="InterPro" id="IPR013951">
    <property type="entry name" value="Rxt3"/>
</dbReference>
<feature type="compositionally biased region" description="Basic and acidic residues" evidence="1">
    <location>
        <begin position="600"/>
        <end position="610"/>
    </location>
</feature>
<evidence type="ECO:0000313" key="2">
    <source>
        <dbReference type="EMBL" id="ROV87671.1"/>
    </source>
</evidence>
<dbReference type="Proteomes" id="UP000284375">
    <property type="component" value="Unassembled WGS sequence"/>
</dbReference>
<keyword evidence="3" id="KW-1185">Reference proteome</keyword>
<evidence type="ECO:0000256" key="1">
    <source>
        <dbReference type="SAM" id="MobiDB-lite"/>
    </source>
</evidence>
<feature type="compositionally biased region" description="Basic and acidic residues" evidence="1">
    <location>
        <begin position="555"/>
        <end position="570"/>
    </location>
</feature>
<dbReference type="EMBL" id="LJZO01000078">
    <property type="protein sequence ID" value="ROV87671.1"/>
    <property type="molecule type" value="Genomic_DNA"/>
</dbReference>
<feature type="region of interest" description="Disordered" evidence="1">
    <location>
        <begin position="304"/>
        <end position="326"/>
    </location>
</feature>
<proteinExistence type="predicted"/>
<feature type="region of interest" description="Disordered" evidence="1">
    <location>
        <begin position="406"/>
        <end position="442"/>
    </location>
</feature>
<comment type="caution">
    <text evidence="2">The sequence shown here is derived from an EMBL/GenBank/DDBJ whole genome shotgun (WGS) entry which is preliminary data.</text>
</comment>
<dbReference type="OrthoDB" id="3596986at2759"/>
<feature type="region of interest" description="Disordered" evidence="1">
    <location>
        <begin position="537"/>
        <end position="641"/>
    </location>
</feature>
<dbReference type="Pfam" id="PF08642">
    <property type="entry name" value="Rxt3"/>
    <property type="match status" value="1"/>
</dbReference>
<dbReference type="InterPro" id="IPR036609">
    <property type="entry name" value="LCCL_sf"/>
</dbReference>
<feature type="region of interest" description="Disordered" evidence="1">
    <location>
        <begin position="205"/>
        <end position="267"/>
    </location>
</feature>
<evidence type="ECO:0000313" key="3">
    <source>
        <dbReference type="Proteomes" id="UP000284375"/>
    </source>
</evidence>
<protein>
    <recommendedName>
        <fullName evidence="4">Histone deacetylation protein Rxt3</fullName>
    </recommendedName>
</protein>
<feature type="compositionally biased region" description="Basic and acidic residues" evidence="1">
    <location>
        <begin position="212"/>
        <end position="221"/>
    </location>
</feature>
<accession>A0A423V9V6</accession>
<feature type="compositionally biased region" description="Basic and acidic residues" evidence="1">
    <location>
        <begin position="243"/>
        <end position="255"/>
    </location>
</feature>